<reference evidence="1 2" key="1">
    <citation type="journal article" date="2021" name="Elife">
        <title>Chloroplast acquisition without the gene transfer in kleptoplastic sea slugs, Plakobranchus ocellatus.</title>
        <authorList>
            <person name="Maeda T."/>
            <person name="Takahashi S."/>
            <person name="Yoshida T."/>
            <person name="Shimamura S."/>
            <person name="Takaki Y."/>
            <person name="Nagai Y."/>
            <person name="Toyoda A."/>
            <person name="Suzuki Y."/>
            <person name="Arimoto A."/>
            <person name="Ishii H."/>
            <person name="Satoh N."/>
            <person name="Nishiyama T."/>
            <person name="Hasebe M."/>
            <person name="Maruyama T."/>
            <person name="Minagawa J."/>
            <person name="Obokata J."/>
            <person name="Shigenobu S."/>
        </authorList>
    </citation>
    <scope>NUCLEOTIDE SEQUENCE [LARGE SCALE GENOMIC DNA]</scope>
</reference>
<sequence>MHLTAASHALYPPSPLRVLRRLPCASSAVSLARPPPSPPRVLRRLSCASSAISLTRPPPSPVRVFVISSMRNLPSLLLVFTISPTRPAHLPYASSAISFACFCYLLCASSTISCTGPLLSALQILH</sequence>
<gene>
    <name evidence="1" type="ORF">PoB_005220900</name>
</gene>
<organism evidence="1 2">
    <name type="scientific">Plakobranchus ocellatus</name>
    <dbReference type="NCBI Taxonomy" id="259542"/>
    <lineage>
        <taxon>Eukaryota</taxon>
        <taxon>Metazoa</taxon>
        <taxon>Spiralia</taxon>
        <taxon>Lophotrochozoa</taxon>
        <taxon>Mollusca</taxon>
        <taxon>Gastropoda</taxon>
        <taxon>Heterobranchia</taxon>
        <taxon>Euthyneura</taxon>
        <taxon>Panpulmonata</taxon>
        <taxon>Sacoglossa</taxon>
        <taxon>Placobranchoidea</taxon>
        <taxon>Plakobranchidae</taxon>
        <taxon>Plakobranchus</taxon>
    </lineage>
</organism>
<keyword evidence="2" id="KW-1185">Reference proteome</keyword>
<dbReference type="AlphaFoldDB" id="A0AAV4C3J3"/>
<dbReference type="Proteomes" id="UP000735302">
    <property type="component" value="Unassembled WGS sequence"/>
</dbReference>
<evidence type="ECO:0000313" key="2">
    <source>
        <dbReference type="Proteomes" id="UP000735302"/>
    </source>
</evidence>
<protein>
    <submittedName>
        <fullName evidence="1">Uncharacterized protein</fullName>
    </submittedName>
</protein>
<proteinExistence type="predicted"/>
<dbReference type="EMBL" id="BLXT01005772">
    <property type="protein sequence ID" value="GFO25704.1"/>
    <property type="molecule type" value="Genomic_DNA"/>
</dbReference>
<name>A0AAV4C3J3_9GAST</name>
<evidence type="ECO:0000313" key="1">
    <source>
        <dbReference type="EMBL" id="GFO25704.1"/>
    </source>
</evidence>
<comment type="caution">
    <text evidence="1">The sequence shown here is derived from an EMBL/GenBank/DDBJ whole genome shotgun (WGS) entry which is preliminary data.</text>
</comment>
<accession>A0AAV4C3J3</accession>